<dbReference type="EMBL" id="SAYW01000001">
    <property type="protein sequence ID" value="RWU09854.1"/>
    <property type="molecule type" value="Genomic_DNA"/>
</dbReference>
<name>A0A443Z036_9SPHI</name>
<keyword evidence="9" id="KW-1185">Reference proteome</keyword>
<evidence type="ECO:0000259" key="6">
    <source>
        <dbReference type="Pfam" id="PF07980"/>
    </source>
</evidence>
<feature type="domain" description="RagB/SusD" evidence="6">
    <location>
        <begin position="348"/>
        <end position="469"/>
    </location>
</feature>
<proteinExistence type="inferred from homology"/>
<evidence type="ECO:0000256" key="3">
    <source>
        <dbReference type="ARBA" id="ARBA00022729"/>
    </source>
</evidence>
<keyword evidence="3" id="KW-0732">Signal</keyword>
<dbReference type="RefSeq" id="WP_113645292.1">
    <property type="nucleotide sequence ID" value="NZ_QMHN01000001.1"/>
</dbReference>
<comment type="caution">
    <text evidence="8">The sequence shown here is derived from an EMBL/GenBank/DDBJ whole genome shotgun (WGS) entry which is preliminary data.</text>
</comment>
<dbReference type="Pfam" id="PF07980">
    <property type="entry name" value="SusD_RagB"/>
    <property type="match status" value="1"/>
</dbReference>
<comment type="subcellular location">
    <subcellularLocation>
        <location evidence="1">Cell outer membrane</location>
    </subcellularLocation>
</comment>
<dbReference type="PROSITE" id="PS51257">
    <property type="entry name" value="PROKAR_LIPOPROTEIN"/>
    <property type="match status" value="1"/>
</dbReference>
<evidence type="ECO:0000256" key="1">
    <source>
        <dbReference type="ARBA" id="ARBA00004442"/>
    </source>
</evidence>
<sequence length="469" mass="51815">MIKKYFNTKIGFGLVCGILVLTSSCQKEIFEDPINSLSPQAAFETAERVEKSAIGMYNALQNANFFGGRVLIYADIRATDVNPPTYFGSLPQFTSVTSSETNTQLAWQGAYASIGEANLFMKNLEAAKNVVSANKAEQYIGEAKFIRALCYFYLVNLWAQPYKFTANATHLGVPLVLKSVEDPFSAENQLPRATVAEVYTQIENDLLAAENQLPNDYGDPSFSDITRATKAAARALLARVYLYKGDYTKAITFADKVITANKYGLNDDPATTFKTYNSKESIFSIGMSVSDNPNTNNALGQHYGATKRGDINISAEYIGLLDQTKDLRFKNLVQQVAGSYWTLKYPATESWVPVLRYAEILLIKAEALAYLATTVDPNAVALVNVIRGRSLADIIAPTTKADLIELILKERRLELAFEGQGIFDFLRTGRGIPAHSIIAEQPYGSDYVILPIPLYDLQKNPKLVPNKGY</sequence>
<evidence type="ECO:0000256" key="5">
    <source>
        <dbReference type="ARBA" id="ARBA00023237"/>
    </source>
</evidence>
<comment type="similarity">
    <text evidence="2">Belongs to the SusD family.</text>
</comment>
<dbReference type="AlphaFoldDB" id="A0A443Z036"/>
<reference evidence="8 9" key="1">
    <citation type="submission" date="2018-06" db="EMBL/GenBank/DDBJ databases">
        <title>Pedobacter endophyticus sp. nov., an endophytic bacterium isolated from a leaf of Triticum aestivum.</title>
        <authorList>
            <person name="Zhang L."/>
        </authorList>
    </citation>
    <scope>NUCLEOTIDE SEQUENCE [LARGE SCALE GENOMIC DNA]</scope>
    <source>
        <strain evidence="8 9">CM134L-2</strain>
    </source>
</reference>
<keyword evidence="5" id="KW-0998">Cell outer membrane</keyword>
<gene>
    <name evidence="8" type="ORF">DPV69_00470</name>
</gene>
<dbReference type="Pfam" id="PF14322">
    <property type="entry name" value="SusD-like_3"/>
    <property type="match status" value="1"/>
</dbReference>
<dbReference type="GO" id="GO:0009279">
    <property type="term" value="C:cell outer membrane"/>
    <property type="evidence" value="ECO:0007669"/>
    <property type="project" value="UniProtKB-SubCell"/>
</dbReference>
<organism evidence="8 9">
    <name type="scientific">Pedobacter chitinilyticus</name>
    <dbReference type="NCBI Taxonomy" id="2233776"/>
    <lineage>
        <taxon>Bacteria</taxon>
        <taxon>Pseudomonadati</taxon>
        <taxon>Bacteroidota</taxon>
        <taxon>Sphingobacteriia</taxon>
        <taxon>Sphingobacteriales</taxon>
        <taxon>Sphingobacteriaceae</taxon>
        <taxon>Pedobacter</taxon>
    </lineage>
</organism>
<evidence type="ECO:0000313" key="8">
    <source>
        <dbReference type="EMBL" id="RWU09854.1"/>
    </source>
</evidence>
<evidence type="ECO:0000313" key="9">
    <source>
        <dbReference type="Proteomes" id="UP000284120"/>
    </source>
</evidence>
<evidence type="ECO:0000256" key="2">
    <source>
        <dbReference type="ARBA" id="ARBA00006275"/>
    </source>
</evidence>
<evidence type="ECO:0000256" key="4">
    <source>
        <dbReference type="ARBA" id="ARBA00023136"/>
    </source>
</evidence>
<evidence type="ECO:0000259" key="7">
    <source>
        <dbReference type="Pfam" id="PF14322"/>
    </source>
</evidence>
<protein>
    <submittedName>
        <fullName evidence="8">RagB/SusD family nutrient uptake outer membrane protein</fullName>
    </submittedName>
</protein>
<dbReference type="InterPro" id="IPR012944">
    <property type="entry name" value="SusD_RagB_dom"/>
</dbReference>
<dbReference type="Gene3D" id="1.25.40.390">
    <property type="match status" value="1"/>
</dbReference>
<dbReference type="OrthoDB" id="9792139at2"/>
<feature type="domain" description="SusD-like N-terminal" evidence="7">
    <location>
        <begin position="96"/>
        <end position="242"/>
    </location>
</feature>
<accession>A0A443Z036</accession>
<keyword evidence="4" id="KW-0472">Membrane</keyword>
<dbReference type="CDD" id="cd08977">
    <property type="entry name" value="SusD"/>
    <property type="match status" value="1"/>
</dbReference>
<dbReference type="SUPFAM" id="SSF48452">
    <property type="entry name" value="TPR-like"/>
    <property type="match status" value="1"/>
</dbReference>
<dbReference type="Proteomes" id="UP000284120">
    <property type="component" value="Unassembled WGS sequence"/>
</dbReference>
<dbReference type="InterPro" id="IPR011990">
    <property type="entry name" value="TPR-like_helical_dom_sf"/>
</dbReference>
<dbReference type="InterPro" id="IPR033985">
    <property type="entry name" value="SusD-like_N"/>
</dbReference>